<dbReference type="EMBL" id="JACBKZ010000001">
    <property type="protein sequence ID" value="KAF5962105.1"/>
    <property type="molecule type" value="Genomic_DNA"/>
</dbReference>
<protein>
    <submittedName>
        <fullName evidence="1">Uncharacterized protein</fullName>
    </submittedName>
</protein>
<accession>A0A7J7IB61</accession>
<evidence type="ECO:0000313" key="2">
    <source>
        <dbReference type="Proteomes" id="UP000593564"/>
    </source>
</evidence>
<proteinExistence type="predicted"/>
<gene>
    <name evidence="1" type="ORF">HYC85_003314</name>
</gene>
<reference evidence="2" key="1">
    <citation type="journal article" date="2020" name="Nat. Commun.">
        <title>Genome assembly of wild tea tree DASZ reveals pedigree and selection history of tea varieties.</title>
        <authorList>
            <person name="Zhang W."/>
            <person name="Zhang Y."/>
            <person name="Qiu H."/>
            <person name="Guo Y."/>
            <person name="Wan H."/>
            <person name="Zhang X."/>
            <person name="Scossa F."/>
            <person name="Alseekh S."/>
            <person name="Zhang Q."/>
            <person name="Wang P."/>
            <person name="Xu L."/>
            <person name="Schmidt M.H."/>
            <person name="Jia X."/>
            <person name="Li D."/>
            <person name="Zhu A."/>
            <person name="Guo F."/>
            <person name="Chen W."/>
            <person name="Ni D."/>
            <person name="Usadel B."/>
            <person name="Fernie A.R."/>
            <person name="Wen W."/>
        </authorList>
    </citation>
    <scope>NUCLEOTIDE SEQUENCE [LARGE SCALE GENOMIC DNA]</scope>
    <source>
        <strain evidence="2">cv. G240</strain>
    </source>
</reference>
<organism evidence="1 2">
    <name type="scientific">Camellia sinensis</name>
    <name type="common">Tea plant</name>
    <name type="synonym">Thea sinensis</name>
    <dbReference type="NCBI Taxonomy" id="4442"/>
    <lineage>
        <taxon>Eukaryota</taxon>
        <taxon>Viridiplantae</taxon>
        <taxon>Streptophyta</taxon>
        <taxon>Embryophyta</taxon>
        <taxon>Tracheophyta</taxon>
        <taxon>Spermatophyta</taxon>
        <taxon>Magnoliopsida</taxon>
        <taxon>eudicotyledons</taxon>
        <taxon>Gunneridae</taxon>
        <taxon>Pentapetalae</taxon>
        <taxon>asterids</taxon>
        <taxon>Ericales</taxon>
        <taxon>Theaceae</taxon>
        <taxon>Camellia</taxon>
    </lineage>
</organism>
<sequence>MEEKGLKLGGNCNSSTASIVKETASGLENQIAAAVLPGSKTSMQSKLLQRQVNGNCEVVENCGPAGLMSSLSDDGIVRPNINLEVVLSPVHYEERCTDVELGMER</sequence>
<keyword evidence="2" id="KW-1185">Reference proteome</keyword>
<reference evidence="1 2" key="2">
    <citation type="submission" date="2020-07" db="EMBL/GenBank/DDBJ databases">
        <title>Genome assembly of wild tea tree DASZ reveals pedigree and selection history of tea varieties.</title>
        <authorList>
            <person name="Zhang W."/>
        </authorList>
    </citation>
    <scope>NUCLEOTIDE SEQUENCE [LARGE SCALE GENOMIC DNA]</scope>
    <source>
        <strain evidence="2">cv. G240</strain>
        <tissue evidence="1">Leaf</tissue>
    </source>
</reference>
<dbReference type="AlphaFoldDB" id="A0A7J7IB61"/>
<name>A0A7J7IB61_CAMSI</name>
<dbReference type="Proteomes" id="UP000593564">
    <property type="component" value="Unassembled WGS sequence"/>
</dbReference>
<comment type="caution">
    <text evidence="1">The sequence shown here is derived from an EMBL/GenBank/DDBJ whole genome shotgun (WGS) entry which is preliminary data.</text>
</comment>
<evidence type="ECO:0000313" key="1">
    <source>
        <dbReference type="EMBL" id="KAF5962105.1"/>
    </source>
</evidence>